<organism evidence="2">
    <name type="scientific">Tetraselmis sp. GSL018</name>
    <dbReference type="NCBI Taxonomy" id="582737"/>
    <lineage>
        <taxon>Eukaryota</taxon>
        <taxon>Viridiplantae</taxon>
        <taxon>Chlorophyta</taxon>
        <taxon>core chlorophytes</taxon>
        <taxon>Chlorodendrophyceae</taxon>
        <taxon>Chlorodendrales</taxon>
        <taxon>Chlorodendraceae</taxon>
        <taxon>Tetraselmis</taxon>
    </lineage>
</organism>
<feature type="region of interest" description="Disordered" evidence="1">
    <location>
        <begin position="1"/>
        <end position="53"/>
    </location>
</feature>
<sequence length="425" mass="45467">SMSTPRPAKRSTWRSRRRPARGSSGPRGRSRARGRRGTSRRRGWPTCRAREGSSALEELAALKEELRDTQNELEAAQAARDEAASKVHQLREQLDLLVSAGDVKLREHEEMWTEVKRLRDLVKSDEERKASLQSQLEEQRLARLAAENRASVAESQSLDLHAKCGALETTLAKMADENTELAAVLNAKTAAAEREAVASRQGEASGPVGSTEEGPMEGEDQTPTPGQLSSSDVQLVVLAEEVSRLEGELDEERSKVAALAESAAADEEELSALRARVERLPAETDRSPEAASTGADQEPGIASEEDSSHATSFALHREVANLKAQLAEARSRLAGAGIALPEMMQSPAPQPGVRWTLSAPSLDERLTVDASDASGPLEPPLEGNGPDAAEAPERPGDGEPEITPAQEKSPIAGAGGLWSYIAGAR</sequence>
<proteinExistence type="predicted"/>
<feature type="compositionally biased region" description="Basic residues" evidence="1">
    <location>
        <begin position="28"/>
        <end position="43"/>
    </location>
</feature>
<name>A0A061QS78_9CHLO</name>
<evidence type="ECO:0000256" key="1">
    <source>
        <dbReference type="SAM" id="MobiDB-lite"/>
    </source>
</evidence>
<dbReference type="EMBL" id="GBEZ01025973">
    <property type="protein sequence ID" value="JAC61176.1"/>
    <property type="molecule type" value="Transcribed_RNA"/>
</dbReference>
<feature type="compositionally biased region" description="Basic and acidic residues" evidence="1">
    <location>
        <begin position="275"/>
        <end position="288"/>
    </location>
</feature>
<feature type="non-terminal residue" evidence="2">
    <location>
        <position position="1"/>
    </location>
</feature>
<reference evidence="2" key="1">
    <citation type="submission" date="2014-05" db="EMBL/GenBank/DDBJ databases">
        <title>The transcriptome of the halophilic microalga Tetraselmis sp. GSL018 isolated from the Great Salt Lake, Utah.</title>
        <authorList>
            <person name="Jinkerson R.E."/>
            <person name="D'Adamo S."/>
            <person name="Posewitz M.C."/>
        </authorList>
    </citation>
    <scope>NUCLEOTIDE SEQUENCE</scope>
    <source>
        <strain evidence="2">GSL018</strain>
    </source>
</reference>
<feature type="compositionally biased region" description="Basic residues" evidence="1">
    <location>
        <begin position="7"/>
        <end position="20"/>
    </location>
</feature>
<gene>
    <name evidence="2" type="ORF">TSPGSL018_26943</name>
</gene>
<feature type="region of interest" description="Disordered" evidence="1">
    <location>
        <begin position="188"/>
        <end position="314"/>
    </location>
</feature>
<feature type="compositionally biased region" description="Basic and acidic residues" evidence="1">
    <location>
        <begin position="241"/>
        <end position="255"/>
    </location>
</feature>
<feature type="compositionally biased region" description="Polar residues" evidence="1">
    <location>
        <begin position="221"/>
        <end position="233"/>
    </location>
</feature>
<protein>
    <submittedName>
        <fullName evidence="2">Uncharacterized protein</fullName>
    </submittedName>
</protein>
<accession>A0A061QS78</accession>
<feature type="region of interest" description="Disordered" evidence="1">
    <location>
        <begin position="343"/>
        <end position="414"/>
    </location>
</feature>
<evidence type="ECO:0000313" key="2">
    <source>
        <dbReference type="EMBL" id="JAC61176.1"/>
    </source>
</evidence>
<dbReference type="AlphaFoldDB" id="A0A061QS78"/>